<feature type="domain" description="TRAF-type" evidence="6">
    <location>
        <begin position="25"/>
        <end position="101"/>
    </location>
</feature>
<accession>A0A1A8EFE0</accession>
<evidence type="ECO:0000256" key="1">
    <source>
        <dbReference type="ARBA" id="ARBA00022723"/>
    </source>
</evidence>
<gene>
    <name evidence="7" type="primary">XAF1</name>
</gene>
<dbReference type="PROSITE" id="PS50145">
    <property type="entry name" value="ZF_TRAF"/>
    <property type="match status" value="1"/>
</dbReference>
<reference evidence="7" key="1">
    <citation type="submission" date="2016-05" db="EMBL/GenBank/DDBJ databases">
        <authorList>
            <person name="Lavstsen T."/>
            <person name="Jespersen J.S."/>
        </authorList>
    </citation>
    <scope>NUCLEOTIDE SEQUENCE</scope>
    <source>
        <tissue evidence="7">Brain</tissue>
    </source>
</reference>
<dbReference type="InterPro" id="IPR051986">
    <property type="entry name" value="Innate_Immune_Apopt_Reg"/>
</dbReference>
<keyword evidence="3 4" id="KW-0862">Zinc</keyword>
<dbReference type="PANTHER" id="PTHR16295:SF17">
    <property type="entry name" value="XIAP-ASSOCIATED FACTOR 1"/>
    <property type="match status" value="1"/>
</dbReference>
<keyword evidence="2 4" id="KW-0863">Zinc-finger</keyword>
<evidence type="ECO:0000313" key="7">
    <source>
        <dbReference type="EMBL" id="SBQ44888.1"/>
    </source>
</evidence>
<dbReference type="Gene3D" id="6.10.250.1730">
    <property type="match status" value="1"/>
</dbReference>
<evidence type="ECO:0000256" key="4">
    <source>
        <dbReference type="PROSITE-ProRule" id="PRU00207"/>
    </source>
</evidence>
<dbReference type="InterPro" id="IPR049439">
    <property type="entry name" value="TRAFD1-XIAF1_Znf"/>
</dbReference>
<name>A0A1A8EFE0_NOTKA</name>
<dbReference type="InterPro" id="IPR031220">
    <property type="entry name" value="XAF1_C_sf"/>
</dbReference>
<dbReference type="Pfam" id="PF21366">
    <property type="entry name" value="TRAFD1-XIAF1_ZnF"/>
    <property type="match status" value="1"/>
</dbReference>
<reference evidence="7" key="2">
    <citation type="submission" date="2016-06" db="EMBL/GenBank/DDBJ databases">
        <title>The genome of a short-lived fish provides insights into sex chromosome evolution and the genetic control of aging.</title>
        <authorList>
            <person name="Reichwald K."/>
            <person name="Felder M."/>
            <person name="Petzold A."/>
            <person name="Koch P."/>
            <person name="Groth M."/>
            <person name="Platzer M."/>
        </authorList>
    </citation>
    <scope>NUCLEOTIDE SEQUENCE</scope>
    <source>
        <tissue evidence="7">Brain</tissue>
    </source>
</reference>
<dbReference type="InterPro" id="IPR013083">
    <property type="entry name" value="Znf_RING/FYVE/PHD"/>
</dbReference>
<dbReference type="GO" id="GO:0008270">
    <property type="term" value="F:zinc ion binding"/>
    <property type="evidence" value="ECO:0007669"/>
    <property type="project" value="UniProtKB-KW"/>
</dbReference>
<evidence type="ECO:0000256" key="5">
    <source>
        <dbReference type="SAM" id="MobiDB-lite"/>
    </source>
</evidence>
<dbReference type="EMBL" id="HAEA01016407">
    <property type="protein sequence ID" value="SBQ44888.1"/>
    <property type="molecule type" value="Transcribed_RNA"/>
</dbReference>
<dbReference type="PANTHER" id="PTHR16295">
    <property type="entry name" value="TRAF-TYPE ZINC FINGER PROTEIN-RELATED"/>
    <property type="match status" value="1"/>
</dbReference>
<keyword evidence="1 4" id="KW-0479">Metal-binding</keyword>
<dbReference type="InterPro" id="IPR001293">
    <property type="entry name" value="Znf_TRAF"/>
</dbReference>
<protein>
    <submittedName>
        <fullName evidence="7">XIAP associated factor 1</fullName>
    </submittedName>
</protein>
<evidence type="ECO:0000256" key="3">
    <source>
        <dbReference type="ARBA" id="ARBA00022833"/>
    </source>
</evidence>
<feature type="compositionally biased region" description="Polar residues" evidence="5">
    <location>
        <begin position="130"/>
        <end position="155"/>
    </location>
</feature>
<dbReference type="GO" id="GO:0005739">
    <property type="term" value="C:mitochondrion"/>
    <property type="evidence" value="ECO:0007669"/>
    <property type="project" value="TreeGrafter"/>
</dbReference>
<dbReference type="AlphaFoldDB" id="A0A1A8EFE0"/>
<sequence length="269" mass="30329">MENEEATRSCGKCHRDIIEVNFALHEAHCSRFLCLCPDCDEAVPRDQLSQHREEQHTQVKCSKCNMKMERCHLLDHESEECAERLQACRFCEWELSLNEMHDHELVCGSRTALCWDCRHYVKLRDQQDHSSTCSATDEGSSPPQNTSRAPESVSGSGLAALFSTEGEEQNQLESSPAAGPDCGDPEEEDEDGVDFLRQTPQLSSAFRATSLTKTAGHGPGEGRDPDQISTCPYCHLALPLRTLSWHQVKCRTHVFLKNRDLETEVLRKL</sequence>
<dbReference type="Gene3D" id="3.30.40.10">
    <property type="entry name" value="Zinc/RING finger domain, C3HC4 (zinc finger)"/>
    <property type="match status" value="2"/>
</dbReference>
<evidence type="ECO:0000259" key="6">
    <source>
        <dbReference type="PROSITE" id="PS50145"/>
    </source>
</evidence>
<organism evidence="7">
    <name type="scientific">Nothobranchius kadleci</name>
    <name type="common">African annual killifish</name>
    <dbReference type="NCBI Taxonomy" id="1051664"/>
    <lineage>
        <taxon>Eukaryota</taxon>
        <taxon>Metazoa</taxon>
        <taxon>Chordata</taxon>
        <taxon>Craniata</taxon>
        <taxon>Vertebrata</taxon>
        <taxon>Euteleostomi</taxon>
        <taxon>Actinopterygii</taxon>
        <taxon>Neopterygii</taxon>
        <taxon>Teleostei</taxon>
        <taxon>Neoteleostei</taxon>
        <taxon>Acanthomorphata</taxon>
        <taxon>Ovalentaria</taxon>
        <taxon>Atherinomorphae</taxon>
        <taxon>Cyprinodontiformes</taxon>
        <taxon>Nothobranchiidae</taxon>
        <taxon>Nothobranchius</taxon>
    </lineage>
</organism>
<feature type="region of interest" description="Disordered" evidence="5">
    <location>
        <begin position="130"/>
        <end position="191"/>
    </location>
</feature>
<evidence type="ECO:0000256" key="2">
    <source>
        <dbReference type="ARBA" id="ARBA00022771"/>
    </source>
</evidence>
<proteinExistence type="predicted"/>
<feature type="zinc finger region" description="TRAF-type" evidence="4">
    <location>
        <begin position="25"/>
        <end position="101"/>
    </location>
</feature>